<organism evidence="5 6">
    <name type="scientific">Mesocestoides corti</name>
    <name type="common">Flatworm</name>
    <dbReference type="NCBI Taxonomy" id="53468"/>
    <lineage>
        <taxon>Eukaryota</taxon>
        <taxon>Metazoa</taxon>
        <taxon>Spiralia</taxon>
        <taxon>Lophotrochozoa</taxon>
        <taxon>Platyhelminthes</taxon>
        <taxon>Cestoda</taxon>
        <taxon>Eucestoda</taxon>
        <taxon>Cyclophyllidea</taxon>
        <taxon>Mesocestoididae</taxon>
        <taxon>Mesocestoides</taxon>
    </lineage>
</organism>
<dbReference type="InterPro" id="IPR027350">
    <property type="entry name" value="GT23_dom"/>
</dbReference>
<dbReference type="PANTHER" id="PTHR13132">
    <property type="entry name" value="ALPHA- 1,6 -FUCOSYLTRANSFERASE"/>
    <property type="match status" value="1"/>
</dbReference>
<dbReference type="GO" id="GO:0046921">
    <property type="term" value="F:alpha-(1-&gt;6)-fucosyltransferase activity"/>
    <property type="evidence" value="ECO:0007669"/>
    <property type="project" value="TreeGrafter"/>
</dbReference>
<evidence type="ECO:0000313" key="6">
    <source>
        <dbReference type="Proteomes" id="UP000267029"/>
    </source>
</evidence>
<evidence type="ECO:0000256" key="1">
    <source>
        <dbReference type="ARBA" id="ARBA00022676"/>
    </source>
</evidence>
<dbReference type="PROSITE" id="PS51659">
    <property type="entry name" value="GT23"/>
    <property type="match status" value="1"/>
</dbReference>
<feature type="domain" description="GT23" evidence="4">
    <location>
        <begin position="229"/>
        <end position="410"/>
    </location>
</feature>
<dbReference type="InterPro" id="IPR045573">
    <property type="entry name" value="Fut8_N_cat"/>
</dbReference>
<reference evidence="7" key="2">
    <citation type="submission" date="2019-11" db="UniProtKB">
        <authorList>
            <consortium name="WormBaseParasite"/>
        </authorList>
    </citation>
    <scope>IDENTIFICATION</scope>
</reference>
<evidence type="ECO:0000313" key="7">
    <source>
        <dbReference type="WBParaSite" id="MCU_006720-RA"/>
    </source>
</evidence>
<dbReference type="Pfam" id="PF19745">
    <property type="entry name" value="FUT8_N_cat"/>
    <property type="match status" value="1"/>
</dbReference>
<protein>
    <submittedName>
        <fullName evidence="7">GT23 domain-containing protein</fullName>
    </submittedName>
</protein>
<feature type="region of interest" description="Important for donor substrate binding" evidence="3">
    <location>
        <begin position="275"/>
        <end position="276"/>
    </location>
</feature>
<dbReference type="EMBL" id="UXSR01005569">
    <property type="protein sequence ID" value="VDD82757.1"/>
    <property type="molecule type" value="Genomic_DNA"/>
</dbReference>
<comment type="similarity">
    <text evidence="3">Belongs to the glycosyltransferase 23 family.</text>
</comment>
<dbReference type="Gene3D" id="3.40.50.11350">
    <property type="match status" value="1"/>
</dbReference>
<reference evidence="5 6" key="1">
    <citation type="submission" date="2018-10" db="EMBL/GenBank/DDBJ databases">
        <authorList>
            <consortium name="Pathogen Informatics"/>
        </authorList>
    </citation>
    <scope>NUCLEOTIDE SEQUENCE [LARGE SCALE GENOMIC DNA]</scope>
</reference>
<keyword evidence="1 3" id="KW-0328">Glycosyltransferase</keyword>
<dbReference type="GO" id="GO:0006487">
    <property type="term" value="P:protein N-linked glycosylation"/>
    <property type="evidence" value="ECO:0007669"/>
    <property type="project" value="TreeGrafter"/>
</dbReference>
<sequence length="475" mass="54478">MSSHRVVHRLLWFLVTTVFALTSVFLYEKLQDVLSHPSSVYHYTLVQSLHNSTKSDDIYSQLSRQALDISHDIWLMSRSARDSKEFRSQLEDMSIQLEARISVMDRISGESERRRIQLIRLAELLERQLDRLQNPPDCGKAKFIVTDLPYCGFGCQVHHVALCLQLAYAHNRTLFVNGQNWFDIFYPVTNCSNPGPDATYQPIVKVGVSAGPSAPPGLTKTWADALRHLHGSPYAWFRGHLVRFILRFKPTTFRKQLFAGLESAHSMPLVGVHVRRTDKIISEAKAYPISRYMEKVEWAYRKLQIEEELFPLGQRLEKKVFLASDDARVFSEARDLYPSFTFIGDENRGKSYWTRNLRRGVQNVVFDVFSLANCDYVVCTFSSNVCRLVYELLLTDVRVHGDRSAHVKSVDEPYFMHGQQRRSWRVLSDIPGGGIKQGDNVTVSRNLWNGSIVTDRGIILPAYLVQENIPLLPPD</sequence>
<name>A0A0R3UM16_MESCO</name>
<evidence type="ECO:0000313" key="5">
    <source>
        <dbReference type="EMBL" id="VDD82757.1"/>
    </source>
</evidence>
<accession>A0A0R3UM16</accession>
<dbReference type="Proteomes" id="UP000267029">
    <property type="component" value="Unassembled WGS sequence"/>
</dbReference>
<dbReference type="PANTHER" id="PTHR13132:SF29">
    <property type="entry name" value="ALPHA-(1,6)-FUCOSYLTRANSFERASE"/>
    <property type="match status" value="1"/>
</dbReference>
<evidence type="ECO:0000256" key="3">
    <source>
        <dbReference type="PROSITE-ProRule" id="PRU00992"/>
    </source>
</evidence>
<evidence type="ECO:0000256" key="2">
    <source>
        <dbReference type="ARBA" id="ARBA00022679"/>
    </source>
</evidence>
<dbReference type="STRING" id="53468.A0A0R3UM16"/>
<dbReference type="WBParaSite" id="MCU_006720-RA">
    <property type="protein sequence ID" value="MCU_006720-RA"/>
    <property type="gene ID" value="MCU_006720"/>
</dbReference>
<dbReference type="AlphaFoldDB" id="A0A0R3UM16"/>
<evidence type="ECO:0000259" key="4">
    <source>
        <dbReference type="PROSITE" id="PS51659"/>
    </source>
</evidence>
<keyword evidence="6" id="KW-1185">Reference proteome</keyword>
<proteinExistence type="inferred from homology"/>
<keyword evidence="2 3" id="KW-0808">Transferase</keyword>
<dbReference type="OrthoDB" id="6435034at2759"/>
<gene>
    <name evidence="5" type="ORF">MCOS_LOCUS8760</name>
</gene>